<keyword evidence="1 5" id="KW-0597">Phosphoprotein</keyword>
<dbReference type="InterPro" id="IPR001789">
    <property type="entry name" value="Sig_transdc_resp-reg_receiver"/>
</dbReference>
<dbReference type="Pfam" id="PF00072">
    <property type="entry name" value="Response_reg"/>
    <property type="match status" value="1"/>
</dbReference>
<gene>
    <name evidence="8" type="ORF">E2I14_15555</name>
</gene>
<dbReference type="SMART" id="SM00448">
    <property type="entry name" value="REC"/>
    <property type="match status" value="1"/>
</dbReference>
<accession>A0A4R5VUG7</accession>
<feature type="domain" description="Response regulatory" evidence="7">
    <location>
        <begin position="4"/>
        <end position="120"/>
    </location>
</feature>
<keyword evidence="3" id="KW-0238">DNA-binding</keyword>
<reference evidence="8 9" key="1">
    <citation type="submission" date="2019-03" db="EMBL/GenBank/DDBJ databases">
        <title>Sapientia aquatica gen. nov., sp. nov., isolated from a crater lake.</title>
        <authorList>
            <person name="Felfoldi T."/>
            <person name="Szabo A."/>
            <person name="Toth E."/>
            <person name="Schumann P."/>
            <person name="Keki Z."/>
            <person name="Marialigeti K."/>
            <person name="Mathe I."/>
        </authorList>
    </citation>
    <scope>NUCLEOTIDE SEQUENCE [LARGE SCALE GENOMIC DNA]</scope>
    <source>
        <strain evidence="8 9">SA-152</strain>
    </source>
</reference>
<dbReference type="InterPro" id="IPR016032">
    <property type="entry name" value="Sig_transdc_resp-reg_C-effctor"/>
</dbReference>
<evidence type="ECO:0000256" key="1">
    <source>
        <dbReference type="ARBA" id="ARBA00022553"/>
    </source>
</evidence>
<evidence type="ECO:0000256" key="2">
    <source>
        <dbReference type="ARBA" id="ARBA00023015"/>
    </source>
</evidence>
<sequence length="220" mass="23714">MVTKVIIVEDNAEFLARFKSVIESDPDFSLIGIATNGADGMALINGPAADAYLIDLGLPDMSGIELIKLAVKTHVDCDVMVITMFADDAHVIQSIEAGATGYILKDSSSLDITECIRTLRDGGSPISPMIARRILQRFQPTGAGTAEVVANGKQKSILSEREFQVLHALSKGLSFKEIATSHHISSHTVARHVKKIYRVLAVHSRGEAVYEATKLGILSE</sequence>
<dbReference type="GO" id="GO:0006355">
    <property type="term" value="P:regulation of DNA-templated transcription"/>
    <property type="evidence" value="ECO:0007669"/>
    <property type="project" value="InterPro"/>
</dbReference>
<dbReference type="PROSITE" id="PS50043">
    <property type="entry name" value="HTH_LUXR_2"/>
    <property type="match status" value="1"/>
</dbReference>
<dbReference type="PRINTS" id="PR00038">
    <property type="entry name" value="HTHLUXR"/>
</dbReference>
<dbReference type="InterPro" id="IPR000792">
    <property type="entry name" value="Tscrpt_reg_LuxR_C"/>
</dbReference>
<dbReference type="SUPFAM" id="SSF52172">
    <property type="entry name" value="CheY-like"/>
    <property type="match status" value="1"/>
</dbReference>
<dbReference type="EMBL" id="SMYL01000010">
    <property type="protein sequence ID" value="TDK62722.1"/>
    <property type="molecule type" value="Genomic_DNA"/>
</dbReference>
<dbReference type="SMART" id="SM00421">
    <property type="entry name" value="HTH_LUXR"/>
    <property type="match status" value="1"/>
</dbReference>
<dbReference type="AlphaFoldDB" id="A0A4R5VUG7"/>
<dbReference type="CDD" id="cd06170">
    <property type="entry name" value="LuxR_C_like"/>
    <property type="match status" value="1"/>
</dbReference>
<keyword evidence="2" id="KW-0805">Transcription regulation</keyword>
<keyword evidence="9" id="KW-1185">Reference proteome</keyword>
<dbReference type="InterPro" id="IPR058245">
    <property type="entry name" value="NreC/VraR/RcsB-like_REC"/>
</dbReference>
<dbReference type="GO" id="GO:0003677">
    <property type="term" value="F:DNA binding"/>
    <property type="evidence" value="ECO:0007669"/>
    <property type="project" value="UniProtKB-KW"/>
</dbReference>
<evidence type="ECO:0000259" key="7">
    <source>
        <dbReference type="PROSITE" id="PS50110"/>
    </source>
</evidence>
<organism evidence="8 9">
    <name type="scientific">Sapientia aquatica</name>
    <dbReference type="NCBI Taxonomy" id="1549640"/>
    <lineage>
        <taxon>Bacteria</taxon>
        <taxon>Pseudomonadati</taxon>
        <taxon>Pseudomonadota</taxon>
        <taxon>Betaproteobacteria</taxon>
        <taxon>Burkholderiales</taxon>
        <taxon>Oxalobacteraceae</taxon>
        <taxon>Sapientia</taxon>
    </lineage>
</organism>
<evidence type="ECO:0000256" key="5">
    <source>
        <dbReference type="PROSITE-ProRule" id="PRU00169"/>
    </source>
</evidence>
<dbReference type="OrthoDB" id="3623000at2"/>
<comment type="caution">
    <text evidence="8">The sequence shown here is derived from an EMBL/GenBank/DDBJ whole genome shotgun (WGS) entry which is preliminary data.</text>
</comment>
<feature type="domain" description="HTH luxR-type" evidence="6">
    <location>
        <begin position="151"/>
        <end position="216"/>
    </location>
</feature>
<feature type="modified residue" description="4-aspartylphosphate" evidence="5">
    <location>
        <position position="55"/>
    </location>
</feature>
<dbReference type="CDD" id="cd17535">
    <property type="entry name" value="REC_NarL-like"/>
    <property type="match status" value="1"/>
</dbReference>
<keyword evidence="4" id="KW-0804">Transcription</keyword>
<dbReference type="InterPro" id="IPR039420">
    <property type="entry name" value="WalR-like"/>
</dbReference>
<protein>
    <submittedName>
        <fullName evidence="8">Response regulator transcription factor</fullName>
    </submittedName>
</protein>
<dbReference type="PANTHER" id="PTHR43214">
    <property type="entry name" value="TWO-COMPONENT RESPONSE REGULATOR"/>
    <property type="match status" value="1"/>
</dbReference>
<dbReference type="SUPFAM" id="SSF46894">
    <property type="entry name" value="C-terminal effector domain of the bipartite response regulators"/>
    <property type="match status" value="1"/>
</dbReference>
<evidence type="ECO:0000256" key="3">
    <source>
        <dbReference type="ARBA" id="ARBA00023125"/>
    </source>
</evidence>
<dbReference type="PROSITE" id="PS50110">
    <property type="entry name" value="RESPONSE_REGULATORY"/>
    <property type="match status" value="1"/>
</dbReference>
<dbReference type="GO" id="GO:0000160">
    <property type="term" value="P:phosphorelay signal transduction system"/>
    <property type="evidence" value="ECO:0007669"/>
    <property type="project" value="InterPro"/>
</dbReference>
<dbReference type="Proteomes" id="UP000294829">
    <property type="component" value="Unassembled WGS sequence"/>
</dbReference>
<evidence type="ECO:0000259" key="6">
    <source>
        <dbReference type="PROSITE" id="PS50043"/>
    </source>
</evidence>
<dbReference type="InterPro" id="IPR011006">
    <property type="entry name" value="CheY-like_superfamily"/>
</dbReference>
<evidence type="ECO:0000313" key="8">
    <source>
        <dbReference type="EMBL" id="TDK62722.1"/>
    </source>
</evidence>
<name>A0A4R5VUG7_9BURK</name>
<evidence type="ECO:0000313" key="9">
    <source>
        <dbReference type="Proteomes" id="UP000294829"/>
    </source>
</evidence>
<dbReference type="PANTHER" id="PTHR43214:SF41">
    <property type="entry name" value="NITRATE_NITRITE RESPONSE REGULATOR PROTEIN NARP"/>
    <property type="match status" value="1"/>
</dbReference>
<evidence type="ECO:0000256" key="4">
    <source>
        <dbReference type="ARBA" id="ARBA00023163"/>
    </source>
</evidence>
<dbReference type="RefSeq" id="WP_133330203.1">
    <property type="nucleotide sequence ID" value="NZ_SMYL01000010.1"/>
</dbReference>
<dbReference type="Pfam" id="PF00196">
    <property type="entry name" value="GerE"/>
    <property type="match status" value="1"/>
</dbReference>
<proteinExistence type="predicted"/>
<dbReference type="Gene3D" id="3.40.50.2300">
    <property type="match status" value="1"/>
</dbReference>